<dbReference type="Proteomes" id="UP000663882">
    <property type="component" value="Unassembled WGS sequence"/>
</dbReference>
<evidence type="ECO:0000313" key="2">
    <source>
        <dbReference type="Proteomes" id="UP000663882"/>
    </source>
</evidence>
<evidence type="ECO:0008006" key="3">
    <source>
        <dbReference type="Google" id="ProtNLM"/>
    </source>
</evidence>
<dbReference type="OrthoDB" id="10029328at2759"/>
<organism evidence="1 2">
    <name type="scientific">Rotaria sordida</name>
    <dbReference type="NCBI Taxonomy" id="392033"/>
    <lineage>
        <taxon>Eukaryota</taxon>
        <taxon>Metazoa</taxon>
        <taxon>Spiralia</taxon>
        <taxon>Gnathifera</taxon>
        <taxon>Rotifera</taxon>
        <taxon>Eurotatoria</taxon>
        <taxon>Bdelloidea</taxon>
        <taxon>Philodinida</taxon>
        <taxon>Philodinidae</taxon>
        <taxon>Rotaria</taxon>
    </lineage>
</organism>
<gene>
    <name evidence="1" type="ORF">RFH988_LOCUS6</name>
</gene>
<dbReference type="AlphaFoldDB" id="A0A813MUJ7"/>
<accession>A0A813MUJ7</accession>
<name>A0A813MUJ7_9BILA</name>
<comment type="caution">
    <text evidence="1">The sequence shown here is derived from an EMBL/GenBank/DDBJ whole genome shotgun (WGS) entry which is preliminary data.</text>
</comment>
<dbReference type="EMBL" id="CAJNOO010000001">
    <property type="protein sequence ID" value="CAF0729653.1"/>
    <property type="molecule type" value="Genomic_DNA"/>
</dbReference>
<evidence type="ECO:0000313" key="1">
    <source>
        <dbReference type="EMBL" id="CAF0729653.1"/>
    </source>
</evidence>
<protein>
    <recommendedName>
        <fullName evidence="3">BEN domain-containing protein</fullName>
    </recommendedName>
</protein>
<reference evidence="1" key="1">
    <citation type="submission" date="2021-02" db="EMBL/GenBank/DDBJ databases">
        <authorList>
            <person name="Nowell W R."/>
        </authorList>
    </citation>
    <scope>NUCLEOTIDE SEQUENCE</scope>
</reference>
<proteinExistence type="predicted"/>
<sequence>MIYSTDKQYEDSSISRLINQDKNNHVSRSLKAVKATRSRIIPSISLTAMQEDHDYDEPPCPSFDLHLYAHIDHSSLNRCVFTPIPHQTVSQDEQSQQILRKRKFDSVDSASEYVKNTKFGNDNGELADIIYHMDMRLDELTRTCNGLRSSIHTLTKMVTQLVNNQTQNTDINDFDDTSNMELPYTHSSSNVSLKSTSNRNKRIHNGTDIVSQRPTEFLCRLIRKVYSTNEIVAGINPDERLDRIKEAVADRYFPDEPERFETFWSREAHQSILGQARAQRCRDKKARNYLASNH</sequence>